<name>A0A2I9D1H6_9DEIO</name>
<comment type="caution">
    <text evidence="1">The sequence shown here is derived from an EMBL/GenBank/DDBJ whole genome shotgun (WGS) entry which is preliminary data.</text>
</comment>
<dbReference type="Proteomes" id="UP000236569">
    <property type="component" value="Unassembled WGS sequence"/>
</dbReference>
<accession>A0A2I9D1H6</accession>
<gene>
    <name evidence="1" type="ORF">DAERI_010042</name>
</gene>
<evidence type="ECO:0000313" key="2">
    <source>
        <dbReference type="Proteomes" id="UP000236569"/>
    </source>
</evidence>
<organism evidence="1 2">
    <name type="scientific">Deinococcus aerius</name>
    <dbReference type="NCBI Taxonomy" id="200253"/>
    <lineage>
        <taxon>Bacteria</taxon>
        <taxon>Thermotogati</taxon>
        <taxon>Deinococcota</taxon>
        <taxon>Deinococci</taxon>
        <taxon>Deinococcales</taxon>
        <taxon>Deinococcaceae</taxon>
        <taxon>Deinococcus</taxon>
    </lineage>
</organism>
<dbReference type="EMBL" id="BFAG01000001">
    <property type="protein sequence ID" value="GBF03870.1"/>
    <property type="molecule type" value="Genomic_DNA"/>
</dbReference>
<keyword evidence="2" id="KW-1185">Reference proteome</keyword>
<dbReference type="AlphaFoldDB" id="A0A2I9D1H6"/>
<proteinExistence type="predicted"/>
<sequence length="272" mass="29450">MERGWEARELTQVVDSLERSGWEVVREYAVESGTRTLRADAVLLFEGVILAVVEVKATRSRGDDQATSRQLNRLAELLGAPLALLWRNGAVFQLRDIPGVVRGRLQSFPPPGEILQLLGPLRQLFSKRLATCQAVTRAVQDWRSGGATRTGNTYLPAIEFYANEHQTVCAQVPLTQCVLIGGMLEGMLRETAVAKDPAGKHKKKSLADLITWCTTNGYISAGTGAITPDAVRNSRNALHPNLFVTSPTISHAIASNAAQALAAAVRELNASV</sequence>
<protein>
    <submittedName>
        <fullName evidence="1">Uncharacterized protein</fullName>
    </submittedName>
</protein>
<evidence type="ECO:0000313" key="1">
    <source>
        <dbReference type="EMBL" id="GBF03870.1"/>
    </source>
</evidence>
<reference evidence="2" key="1">
    <citation type="submission" date="2018-01" db="EMBL/GenBank/DDBJ databases">
        <title>Draft Genome Sequence of the Radioresistant Bacterium Deinococcus aerius TR0125, Isolated from the Higher Atmosphere above Japan.</title>
        <authorList>
            <person name="Satoh K."/>
            <person name="Arai H."/>
            <person name="Sanzen T."/>
            <person name="Kawaguchi Y."/>
            <person name="Hayashi H."/>
            <person name="Yokobori S."/>
            <person name="Yamagishi A."/>
            <person name="Oono Y."/>
            <person name="Narumi I."/>
        </authorList>
    </citation>
    <scope>NUCLEOTIDE SEQUENCE [LARGE SCALE GENOMIC DNA]</scope>
    <source>
        <strain evidence="2">TR0125</strain>
    </source>
</reference>